<organism evidence="3 4">
    <name type="scientific">Pseudomonas panipatensis</name>
    <dbReference type="NCBI Taxonomy" id="428992"/>
    <lineage>
        <taxon>Bacteria</taxon>
        <taxon>Pseudomonadati</taxon>
        <taxon>Pseudomonadota</taxon>
        <taxon>Gammaproteobacteria</taxon>
        <taxon>Pseudomonadales</taxon>
        <taxon>Pseudomonadaceae</taxon>
        <taxon>Pseudomonas</taxon>
    </lineage>
</organism>
<dbReference type="CDD" id="cd06558">
    <property type="entry name" value="crotonase-like"/>
    <property type="match status" value="1"/>
</dbReference>
<dbReference type="Pfam" id="PF00378">
    <property type="entry name" value="ECH_1"/>
    <property type="match status" value="1"/>
</dbReference>
<dbReference type="Gene3D" id="1.10.12.10">
    <property type="entry name" value="Lyase 2-enoyl-coa Hydratase, Chain A, domain 2"/>
    <property type="match status" value="1"/>
</dbReference>
<sequence>MRTHSQSTQLRKMRVPNGAVKGRRASYRKIPLHVRLFRCGSANGRNLHSHPSLSYTVQAPADPGAIRVNPISENRITRERRGHLLLLGLNRAAKRNAFDEPMLDELVLALGDYERDPQLRCALIFAHGEHFTAGLDLANVSERFRNGWQLPSGAIDPWGTFGGPRLSKPLMVAAQGYCYTIGIELMLAADISLCASNARFAQMEVRRGILPFAGATLRLPQVAGWGNAMRWLLTGDEFDAHEACRLGLVQEVWAPEELLPAAIALAERIASRAPLAVKATLASARQAFDEGQEAAARALPAQAQALLASADAREGLNAMLEKREGNFSGN</sequence>
<keyword evidence="2" id="KW-0456">Lyase</keyword>
<dbReference type="Proteomes" id="UP000199636">
    <property type="component" value="Unassembled WGS sequence"/>
</dbReference>
<keyword evidence="4" id="KW-1185">Reference proteome</keyword>
<dbReference type="GO" id="GO:0006635">
    <property type="term" value="P:fatty acid beta-oxidation"/>
    <property type="evidence" value="ECO:0007669"/>
    <property type="project" value="UniProtKB-UniPathway"/>
</dbReference>
<name>A0A1G8CN78_9PSED</name>
<reference evidence="4" key="1">
    <citation type="submission" date="2016-10" db="EMBL/GenBank/DDBJ databases">
        <authorList>
            <person name="Varghese N."/>
            <person name="Submissions S."/>
        </authorList>
    </citation>
    <scope>NUCLEOTIDE SEQUENCE [LARGE SCALE GENOMIC DNA]</scope>
    <source>
        <strain evidence="4">CCM 7469</strain>
    </source>
</reference>
<comment type="similarity">
    <text evidence="1">Belongs to the enoyl-CoA hydratase/isomerase family.</text>
</comment>
<dbReference type="STRING" id="428992.SAMN05216272_101680"/>
<dbReference type="AlphaFoldDB" id="A0A1G8CN78"/>
<dbReference type="Gene3D" id="3.90.226.10">
    <property type="entry name" value="2-enoyl-CoA Hydratase, Chain A, domain 1"/>
    <property type="match status" value="1"/>
</dbReference>
<dbReference type="InterPro" id="IPR001753">
    <property type="entry name" value="Enoyl-CoA_hydra/iso"/>
</dbReference>
<dbReference type="GO" id="GO:0016829">
    <property type="term" value="F:lyase activity"/>
    <property type="evidence" value="ECO:0007669"/>
    <property type="project" value="UniProtKB-KW"/>
</dbReference>
<gene>
    <name evidence="3" type="ORF">SAMN05216272_101680</name>
</gene>
<dbReference type="PANTHER" id="PTHR11941">
    <property type="entry name" value="ENOYL-COA HYDRATASE-RELATED"/>
    <property type="match status" value="1"/>
</dbReference>
<proteinExistence type="inferred from homology"/>
<dbReference type="NCBIfam" id="NF005126">
    <property type="entry name" value="PRK06563.1"/>
    <property type="match status" value="1"/>
</dbReference>
<dbReference type="PANTHER" id="PTHR11941:SF54">
    <property type="entry name" value="ENOYL-COA HYDRATASE, MITOCHONDRIAL"/>
    <property type="match status" value="1"/>
</dbReference>
<dbReference type="UniPathway" id="UPA00659"/>
<protein>
    <submittedName>
        <fullName evidence="3">Enoyl-CoA hydratase/carnithine racemase</fullName>
    </submittedName>
</protein>
<evidence type="ECO:0000256" key="1">
    <source>
        <dbReference type="ARBA" id="ARBA00005254"/>
    </source>
</evidence>
<dbReference type="InterPro" id="IPR029045">
    <property type="entry name" value="ClpP/crotonase-like_dom_sf"/>
</dbReference>
<dbReference type="SUPFAM" id="SSF52096">
    <property type="entry name" value="ClpP/crotonase"/>
    <property type="match status" value="1"/>
</dbReference>
<dbReference type="EMBL" id="FNDS01000001">
    <property type="protein sequence ID" value="SDH46876.1"/>
    <property type="molecule type" value="Genomic_DNA"/>
</dbReference>
<evidence type="ECO:0000313" key="3">
    <source>
        <dbReference type="EMBL" id="SDH46876.1"/>
    </source>
</evidence>
<evidence type="ECO:0000313" key="4">
    <source>
        <dbReference type="Proteomes" id="UP000199636"/>
    </source>
</evidence>
<dbReference type="InterPro" id="IPR014748">
    <property type="entry name" value="Enoyl-CoA_hydra_C"/>
</dbReference>
<evidence type="ECO:0000256" key="2">
    <source>
        <dbReference type="ARBA" id="ARBA00023239"/>
    </source>
</evidence>
<accession>A0A1G8CN78</accession>